<gene>
    <name evidence="2" type="ORF">M8006_10665</name>
</gene>
<keyword evidence="3" id="KW-1185">Reference proteome</keyword>
<feature type="compositionally biased region" description="Polar residues" evidence="1">
    <location>
        <begin position="92"/>
        <end position="104"/>
    </location>
</feature>
<name>A0ABT0SRH9_9GAMM</name>
<accession>A0ABT0SRH9</accession>
<dbReference type="PROSITE" id="PS51257">
    <property type="entry name" value="PROKAR_LIPOPROTEIN"/>
    <property type="match status" value="1"/>
</dbReference>
<dbReference type="EMBL" id="JAMJPJ010000016">
    <property type="protein sequence ID" value="MCL7930432.1"/>
    <property type="molecule type" value="Genomic_DNA"/>
</dbReference>
<sequence>MKIITTLSAIALISGCAAVNTPLDSEYEFGQMTGSLLGLQAKYCANADPRRRAVIRAVLRSQGIGLPPSGACTSLIALMPQPTDAEIEAAKQDQQNAQGKSDAD</sequence>
<organism evidence="2 3">
    <name type="scientific">Halomonas llamarensis</name>
    <dbReference type="NCBI Taxonomy" id="2945104"/>
    <lineage>
        <taxon>Bacteria</taxon>
        <taxon>Pseudomonadati</taxon>
        <taxon>Pseudomonadota</taxon>
        <taxon>Gammaproteobacteria</taxon>
        <taxon>Oceanospirillales</taxon>
        <taxon>Halomonadaceae</taxon>
        <taxon>Halomonas</taxon>
    </lineage>
</organism>
<reference evidence="2" key="1">
    <citation type="submission" date="2022-05" db="EMBL/GenBank/DDBJ databases">
        <title>Halomonas geminus sp. nov. and Halomonas llamarensis sp. nov. isolated from high-altitude salars of the Atacama Desert.</title>
        <authorList>
            <person name="Hintersatz C."/>
            <person name="Rojas L.A."/>
            <person name="Wei T.-S."/>
            <person name="Kutschke S."/>
            <person name="Lehmann F."/>
            <person name="Jain R."/>
            <person name="Pollmann K."/>
        </authorList>
    </citation>
    <scope>NUCLEOTIDE SEQUENCE</scope>
    <source>
        <strain evidence="2">ATCHA</strain>
    </source>
</reference>
<dbReference type="Proteomes" id="UP001165308">
    <property type="component" value="Unassembled WGS sequence"/>
</dbReference>
<comment type="caution">
    <text evidence="2">The sequence shown here is derived from an EMBL/GenBank/DDBJ whole genome shotgun (WGS) entry which is preliminary data.</text>
</comment>
<dbReference type="RefSeq" id="WP_250082002.1">
    <property type="nucleotide sequence ID" value="NZ_JAMJPJ010000016.1"/>
</dbReference>
<evidence type="ECO:0000313" key="3">
    <source>
        <dbReference type="Proteomes" id="UP001165308"/>
    </source>
</evidence>
<proteinExistence type="predicted"/>
<evidence type="ECO:0000313" key="2">
    <source>
        <dbReference type="EMBL" id="MCL7930432.1"/>
    </source>
</evidence>
<evidence type="ECO:0008006" key="4">
    <source>
        <dbReference type="Google" id="ProtNLM"/>
    </source>
</evidence>
<evidence type="ECO:0000256" key="1">
    <source>
        <dbReference type="SAM" id="MobiDB-lite"/>
    </source>
</evidence>
<feature type="region of interest" description="Disordered" evidence="1">
    <location>
        <begin position="83"/>
        <end position="104"/>
    </location>
</feature>
<protein>
    <recommendedName>
        <fullName evidence="4">Lipoprotein</fullName>
    </recommendedName>
</protein>